<name>A0A3P8ACQ6_HELPZ</name>
<gene>
    <name evidence="2" type="ORF">HPBE_LOCUS18436</name>
</gene>
<dbReference type="AlphaFoldDB" id="A0A3P8ACQ6"/>
<feature type="chain" id="PRO_5044596593" evidence="1">
    <location>
        <begin position="20"/>
        <end position="245"/>
    </location>
</feature>
<dbReference type="PANTHER" id="PTHR46068:SF1">
    <property type="entry name" value="TRANSPOSASE IS30-LIKE HTH DOMAIN-CONTAINING PROTEIN"/>
    <property type="match status" value="1"/>
</dbReference>
<reference evidence="2 3" key="1">
    <citation type="submission" date="2018-11" db="EMBL/GenBank/DDBJ databases">
        <authorList>
            <consortium name="Pathogen Informatics"/>
        </authorList>
    </citation>
    <scope>NUCLEOTIDE SEQUENCE [LARGE SCALE GENOMIC DNA]</scope>
</reference>
<dbReference type="EMBL" id="UZAH01030682">
    <property type="protein sequence ID" value="VDP11582.1"/>
    <property type="molecule type" value="Genomic_DNA"/>
</dbReference>
<dbReference type="Proteomes" id="UP000050761">
    <property type="component" value="Unassembled WGS sequence"/>
</dbReference>
<evidence type="ECO:0000256" key="1">
    <source>
        <dbReference type="SAM" id="SignalP"/>
    </source>
</evidence>
<sequence length="245" mass="26785">MLGSLLVLLAVLCLVSVEAQYMGPMGMGSMGMRLMGMGGMGSGMGGMHSSMGYGRRPGMMAYGPRPAMGMGDAKLFTVEQAHNRKNDKIWSTEAPSTSAIVEHRQNPKSAMVWGGIIPLVFMDEGVKIEKDVHQRDILDQEDQVRRHRTDLDEKTPPLHAVYDFGEELLLGTRGSRGVGGVGVLVNTVLAMNIDSYQSLTSRIGRLRLKRCGSVAALTVFVAYAPTSDYDDEEVEALYVELEKFH</sequence>
<evidence type="ECO:0000313" key="3">
    <source>
        <dbReference type="Proteomes" id="UP000050761"/>
    </source>
</evidence>
<accession>A0A3P8ACQ6</accession>
<keyword evidence="1" id="KW-0732">Signal</keyword>
<organism evidence="2">
    <name type="scientific">Heligmosomoides polygyrus</name>
    <name type="common">Parasitic roundworm</name>
    <dbReference type="NCBI Taxonomy" id="6339"/>
    <lineage>
        <taxon>Eukaryota</taxon>
        <taxon>Metazoa</taxon>
        <taxon>Ecdysozoa</taxon>
        <taxon>Nematoda</taxon>
        <taxon>Chromadorea</taxon>
        <taxon>Rhabditida</taxon>
        <taxon>Rhabditina</taxon>
        <taxon>Rhabditomorpha</taxon>
        <taxon>Strongyloidea</taxon>
        <taxon>Heligmosomidae</taxon>
        <taxon>Heligmosomoides</taxon>
    </lineage>
</organism>
<dbReference type="PANTHER" id="PTHR46068">
    <property type="entry name" value="PROTEIN CBG27172"/>
    <property type="match status" value="1"/>
</dbReference>
<dbReference type="WBParaSite" id="HPBE_0001843701-mRNA-1">
    <property type="protein sequence ID" value="HPBE_0001843701-mRNA-1"/>
    <property type="gene ID" value="HPBE_0001843701"/>
</dbReference>
<protein>
    <submittedName>
        <fullName evidence="4">Secreted protein</fullName>
    </submittedName>
</protein>
<proteinExistence type="predicted"/>
<keyword evidence="3" id="KW-1185">Reference proteome</keyword>
<evidence type="ECO:0000313" key="4">
    <source>
        <dbReference type="WBParaSite" id="HPBE_0001843701-mRNA-1"/>
    </source>
</evidence>
<reference evidence="4" key="2">
    <citation type="submission" date="2019-09" db="UniProtKB">
        <authorList>
            <consortium name="WormBaseParasite"/>
        </authorList>
    </citation>
    <scope>IDENTIFICATION</scope>
</reference>
<feature type="signal peptide" evidence="1">
    <location>
        <begin position="1"/>
        <end position="19"/>
    </location>
</feature>
<evidence type="ECO:0000313" key="2">
    <source>
        <dbReference type="EMBL" id="VDP11582.1"/>
    </source>
</evidence>